<dbReference type="NCBIfam" id="NF040521">
    <property type="entry name" value="C45_proenzyme"/>
    <property type="match status" value="1"/>
</dbReference>
<feature type="domain" description="Peptidase C45 hydrolase" evidence="1">
    <location>
        <begin position="116"/>
        <end position="328"/>
    </location>
</feature>
<accession>A0ABQ2YZ62</accession>
<dbReference type="InterPro" id="IPR047801">
    <property type="entry name" value="Peptidase_C45"/>
</dbReference>
<reference evidence="3" key="1">
    <citation type="journal article" date="2019" name="Int. J. Syst. Evol. Microbiol.">
        <title>The Global Catalogue of Microorganisms (GCM) 10K type strain sequencing project: providing services to taxonomists for standard genome sequencing and annotation.</title>
        <authorList>
            <consortium name="The Broad Institute Genomics Platform"/>
            <consortium name="The Broad Institute Genome Sequencing Center for Infectious Disease"/>
            <person name="Wu L."/>
            <person name="Ma J."/>
        </authorList>
    </citation>
    <scope>NUCLEOTIDE SEQUENCE [LARGE SCALE GENOMIC DNA]</scope>
    <source>
        <strain evidence="3">KCTC 22228</strain>
    </source>
</reference>
<dbReference type="RefSeq" id="WP_189470190.1">
    <property type="nucleotide sequence ID" value="NZ_BMXS01000014.1"/>
</dbReference>
<dbReference type="InterPro" id="IPR047794">
    <property type="entry name" value="C45_proenzyme-like"/>
</dbReference>
<dbReference type="PANTHER" id="PTHR34180:SF1">
    <property type="entry name" value="BETA-ALANYL-DOPAMINE_CARCININE HYDROLASE"/>
    <property type="match status" value="1"/>
</dbReference>
<dbReference type="Gene3D" id="3.60.60.10">
    <property type="entry name" value="Penicillin V Acylase, Chain A"/>
    <property type="match status" value="1"/>
</dbReference>
<comment type="caution">
    <text evidence="2">The sequence shown here is derived from an EMBL/GenBank/DDBJ whole genome shotgun (WGS) entry which is preliminary data.</text>
</comment>
<name>A0ABQ2YZ62_9GAMM</name>
<protein>
    <submittedName>
        <fullName evidence="2">Peptidase C45</fullName>
    </submittedName>
</protein>
<evidence type="ECO:0000313" key="3">
    <source>
        <dbReference type="Proteomes" id="UP000653056"/>
    </source>
</evidence>
<dbReference type="PANTHER" id="PTHR34180">
    <property type="entry name" value="PEPTIDASE C45"/>
    <property type="match status" value="1"/>
</dbReference>
<dbReference type="InterPro" id="IPR005079">
    <property type="entry name" value="Peptidase_C45_hydrolase"/>
</dbReference>
<proteinExistence type="predicted"/>
<gene>
    <name evidence="2" type="ORF">GCM10007160_27750</name>
</gene>
<sequence>MSIDLSSPVARRLGWLDAAGSHYEIGLALGRRGQRAVHERLLDSEMWRTITHQRHALTVARMLATTRERLPWVVEELEGLAAGLELPLETIFAWNCRGDLLANCPDGCTTVILPGETPCIAHNEDGLPCLDGEAFLARVRPDDQPGFLAFCYPGSIPGHTFVLTEAGIVQTVNNLRLTGVVPELPRMVLARAMLAQPDLAAIEALLAAAPVGGGFHFTLAQQGLAEVLSLEVGGGRVSRRRIEAASVHANHALHLVAAQIVTDSSADRQRRGEALLAGGECDPLAILGDSGGAGLPIYRREADDPDHENTLATGVFRLLNDGIHWEVHAPGDRRPYHGTCYTLFD</sequence>
<dbReference type="Proteomes" id="UP000653056">
    <property type="component" value="Unassembled WGS sequence"/>
</dbReference>
<dbReference type="EMBL" id="BMXS01000014">
    <property type="protein sequence ID" value="GGX98622.1"/>
    <property type="molecule type" value="Genomic_DNA"/>
</dbReference>
<keyword evidence="3" id="KW-1185">Reference proteome</keyword>
<evidence type="ECO:0000313" key="2">
    <source>
        <dbReference type="EMBL" id="GGX98622.1"/>
    </source>
</evidence>
<organism evidence="2 3">
    <name type="scientific">Litchfieldella qijiaojingensis</name>
    <dbReference type="NCBI Taxonomy" id="980347"/>
    <lineage>
        <taxon>Bacteria</taxon>
        <taxon>Pseudomonadati</taxon>
        <taxon>Pseudomonadota</taxon>
        <taxon>Gammaproteobacteria</taxon>
        <taxon>Oceanospirillales</taxon>
        <taxon>Halomonadaceae</taxon>
        <taxon>Litchfieldella</taxon>
    </lineage>
</organism>
<evidence type="ECO:0000259" key="1">
    <source>
        <dbReference type="Pfam" id="PF03417"/>
    </source>
</evidence>
<dbReference type="Pfam" id="PF03417">
    <property type="entry name" value="AAT"/>
    <property type="match status" value="1"/>
</dbReference>